<evidence type="ECO:0000313" key="2">
    <source>
        <dbReference type="EMBL" id="KAK0485291.1"/>
    </source>
</evidence>
<organism evidence="2 3">
    <name type="scientific">Armillaria luteobubalina</name>
    <dbReference type="NCBI Taxonomy" id="153913"/>
    <lineage>
        <taxon>Eukaryota</taxon>
        <taxon>Fungi</taxon>
        <taxon>Dikarya</taxon>
        <taxon>Basidiomycota</taxon>
        <taxon>Agaricomycotina</taxon>
        <taxon>Agaricomycetes</taxon>
        <taxon>Agaricomycetidae</taxon>
        <taxon>Agaricales</taxon>
        <taxon>Marasmiineae</taxon>
        <taxon>Physalacriaceae</taxon>
        <taxon>Armillaria</taxon>
    </lineage>
</organism>
<dbReference type="Proteomes" id="UP001175228">
    <property type="component" value="Unassembled WGS sequence"/>
</dbReference>
<gene>
    <name evidence="2" type="ORF">EDD18DRAFT_1111615</name>
</gene>
<keyword evidence="1" id="KW-0732">Signal</keyword>
<keyword evidence="3" id="KW-1185">Reference proteome</keyword>
<accession>A0AA39TF95</accession>
<dbReference type="EMBL" id="JAUEPU010000052">
    <property type="protein sequence ID" value="KAK0485291.1"/>
    <property type="molecule type" value="Genomic_DNA"/>
</dbReference>
<dbReference type="InterPro" id="IPR032675">
    <property type="entry name" value="LRR_dom_sf"/>
</dbReference>
<protein>
    <recommendedName>
        <fullName evidence="4">F-box domain-containing protein</fullName>
    </recommendedName>
</protein>
<comment type="caution">
    <text evidence="2">The sequence shown here is derived from an EMBL/GenBank/DDBJ whole genome shotgun (WGS) entry which is preliminary data.</text>
</comment>
<feature type="chain" id="PRO_5041248507" description="F-box domain-containing protein" evidence="1">
    <location>
        <begin position="16"/>
        <end position="354"/>
    </location>
</feature>
<dbReference type="Gene3D" id="3.80.10.10">
    <property type="entry name" value="Ribonuclease Inhibitor"/>
    <property type="match status" value="1"/>
</dbReference>
<evidence type="ECO:0000256" key="1">
    <source>
        <dbReference type="SAM" id="SignalP"/>
    </source>
</evidence>
<dbReference type="AlphaFoldDB" id="A0AA39TF95"/>
<sequence>MLMIILALLFERVVCFCFGIWVALSVNCKRYPTEEVMPRISVLKRWVSSSGRLPLSIAFLFSEYRNAADYQINVFNTILAQLHRCKSFHGRISFDAHGTDSVQRAIDLDIPDVPMLESLTLGSYPMGKHTIGWQRKLYTKIPRLRHLDVDSAKGIASLSVKDMITVKLDSAVLSDLFYIVENATVLEELKVEYVDLPDRVSRHSRHNSRRLDRLFRLDFQRAADTAVNKFIDYVMLSSIKELTIQTTSAWPDVDAFTRFFKRSACSLTQLIIEAPDGDKHGFLLALRQMSSLKKLLDYRCTNWEKLGVARLDHLSVTIITSRLSAAQMKDRRQQMLEVFKLHKKARFKWAIESR</sequence>
<reference evidence="2" key="1">
    <citation type="submission" date="2023-06" db="EMBL/GenBank/DDBJ databases">
        <authorList>
            <consortium name="Lawrence Berkeley National Laboratory"/>
            <person name="Ahrendt S."/>
            <person name="Sahu N."/>
            <person name="Indic B."/>
            <person name="Wong-Bajracharya J."/>
            <person name="Merenyi Z."/>
            <person name="Ke H.-M."/>
            <person name="Monk M."/>
            <person name="Kocsube S."/>
            <person name="Drula E."/>
            <person name="Lipzen A."/>
            <person name="Balint B."/>
            <person name="Henrissat B."/>
            <person name="Andreopoulos B."/>
            <person name="Martin F.M."/>
            <person name="Harder C.B."/>
            <person name="Rigling D."/>
            <person name="Ford K.L."/>
            <person name="Foster G.D."/>
            <person name="Pangilinan J."/>
            <person name="Papanicolaou A."/>
            <person name="Barry K."/>
            <person name="LaButti K."/>
            <person name="Viragh M."/>
            <person name="Koriabine M."/>
            <person name="Yan M."/>
            <person name="Riley R."/>
            <person name="Champramary S."/>
            <person name="Plett K.L."/>
            <person name="Tsai I.J."/>
            <person name="Slot J."/>
            <person name="Sipos G."/>
            <person name="Plett J."/>
            <person name="Nagy L.G."/>
            <person name="Grigoriev I.V."/>
        </authorList>
    </citation>
    <scope>NUCLEOTIDE SEQUENCE</scope>
    <source>
        <strain evidence="2">HWK02</strain>
    </source>
</reference>
<evidence type="ECO:0000313" key="3">
    <source>
        <dbReference type="Proteomes" id="UP001175228"/>
    </source>
</evidence>
<name>A0AA39TF95_9AGAR</name>
<proteinExistence type="predicted"/>
<evidence type="ECO:0008006" key="4">
    <source>
        <dbReference type="Google" id="ProtNLM"/>
    </source>
</evidence>
<feature type="signal peptide" evidence="1">
    <location>
        <begin position="1"/>
        <end position="15"/>
    </location>
</feature>